<name>A0AA38KMX8_9AGAR</name>
<comment type="caution">
    <text evidence="4">The sequence shown here is derived from an EMBL/GenBank/DDBJ whole genome shotgun (WGS) entry which is preliminary data.</text>
</comment>
<reference evidence="4" key="1">
    <citation type="submission" date="2022-08" db="EMBL/GenBank/DDBJ databases">
        <authorList>
            <consortium name="DOE Joint Genome Institute"/>
            <person name="Min B."/>
            <person name="Riley R."/>
            <person name="Sierra-Patev S."/>
            <person name="Naranjo-Ortiz M."/>
            <person name="Looney B."/>
            <person name="Konkel Z."/>
            <person name="Slot J.C."/>
            <person name="Sakamoto Y."/>
            <person name="Steenwyk J.L."/>
            <person name="Rokas A."/>
            <person name="Carro J."/>
            <person name="Camarero S."/>
            <person name="Ferreira P."/>
            <person name="Molpeceres G."/>
            <person name="Ruiz-Duenas F.J."/>
            <person name="Serrano A."/>
            <person name="Henrissat B."/>
            <person name="Drula E."/>
            <person name="Hughes K.W."/>
            <person name="Mata J.L."/>
            <person name="Ishikawa N.K."/>
            <person name="Vargas-Isla R."/>
            <person name="Ushijima S."/>
            <person name="Smith C.A."/>
            <person name="Ahrendt S."/>
            <person name="Andreopoulos W."/>
            <person name="He G."/>
            <person name="Labutti K."/>
            <person name="Lipzen A."/>
            <person name="Ng V."/>
            <person name="Sandor L."/>
            <person name="Barry K."/>
            <person name="Martinez A.T."/>
            <person name="Xiao Y."/>
            <person name="Gibbons J.G."/>
            <person name="Terashima K."/>
            <person name="Hibbett D.S."/>
            <person name="Grigoriev I.V."/>
        </authorList>
    </citation>
    <scope>NUCLEOTIDE SEQUENCE</scope>
    <source>
        <strain evidence="4">TFB10291</strain>
    </source>
</reference>
<protein>
    <submittedName>
        <fullName evidence="4">WD40 repeat-like protein</fullName>
    </submittedName>
</protein>
<dbReference type="PROSITE" id="PS50294">
    <property type="entry name" value="WD_REPEATS_REGION"/>
    <property type="match status" value="1"/>
</dbReference>
<evidence type="ECO:0000256" key="3">
    <source>
        <dbReference type="PROSITE-ProRule" id="PRU00221"/>
    </source>
</evidence>
<dbReference type="GO" id="GO:0080008">
    <property type="term" value="C:Cul4-RING E3 ubiquitin ligase complex"/>
    <property type="evidence" value="ECO:0007669"/>
    <property type="project" value="TreeGrafter"/>
</dbReference>
<evidence type="ECO:0000313" key="5">
    <source>
        <dbReference type="Proteomes" id="UP001163798"/>
    </source>
</evidence>
<dbReference type="GO" id="GO:0045717">
    <property type="term" value="P:negative regulation of fatty acid biosynthetic process"/>
    <property type="evidence" value="ECO:0007669"/>
    <property type="project" value="TreeGrafter"/>
</dbReference>
<dbReference type="InterPro" id="IPR001680">
    <property type="entry name" value="WD40_rpt"/>
</dbReference>
<evidence type="ECO:0000256" key="2">
    <source>
        <dbReference type="ARBA" id="ARBA00022737"/>
    </source>
</evidence>
<dbReference type="SUPFAM" id="SSF50978">
    <property type="entry name" value="WD40 repeat-like"/>
    <property type="match status" value="1"/>
</dbReference>
<dbReference type="AlphaFoldDB" id="A0AA38KMX8"/>
<dbReference type="InterPro" id="IPR036322">
    <property type="entry name" value="WD40_repeat_dom_sf"/>
</dbReference>
<accession>A0AA38KMX8</accession>
<keyword evidence="1 3" id="KW-0853">WD repeat</keyword>
<evidence type="ECO:0000256" key="1">
    <source>
        <dbReference type="ARBA" id="ARBA00022574"/>
    </source>
</evidence>
<proteinExistence type="predicted"/>
<dbReference type="InterPro" id="IPR045151">
    <property type="entry name" value="DCAF8"/>
</dbReference>
<organism evidence="4 5">
    <name type="scientific">Lentinula aff. detonsa</name>
    <dbReference type="NCBI Taxonomy" id="2804958"/>
    <lineage>
        <taxon>Eukaryota</taxon>
        <taxon>Fungi</taxon>
        <taxon>Dikarya</taxon>
        <taxon>Basidiomycota</taxon>
        <taxon>Agaricomycotina</taxon>
        <taxon>Agaricomycetes</taxon>
        <taxon>Agaricomycetidae</taxon>
        <taxon>Agaricales</taxon>
        <taxon>Marasmiineae</taxon>
        <taxon>Omphalotaceae</taxon>
        <taxon>Lentinula</taxon>
    </lineage>
</organism>
<dbReference type="SMART" id="SM00320">
    <property type="entry name" value="WD40"/>
    <property type="match status" value="5"/>
</dbReference>
<dbReference type="Proteomes" id="UP001163798">
    <property type="component" value="Unassembled WGS sequence"/>
</dbReference>
<keyword evidence="5" id="KW-1185">Reference proteome</keyword>
<dbReference type="InterPro" id="IPR015943">
    <property type="entry name" value="WD40/YVTN_repeat-like_dom_sf"/>
</dbReference>
<dbReference type="Gene3D" id="2.130.10.10">
    <property type="entry name" value="YVTN repeat-like/Quinoprotein amine dehydrogenase"/>
    <property type="match status" value="2"/>
</dbReference>
<dbReference type="PANTHER" id="PTHR15574">
    <property type="entry name" value="WD REPEAT DOMAIN-CONTAINING FAMILY"/>
    <property type="match status" value="1"/>
</dbReference>
<gene>
    <name evidence="4" type="ORF">GGU10DRAFT_295914</name>
</gene>
<dbReference type="PROSITE" id="PS50082">
    <property type="entry name" value="WD_REPEATS_2"/>
    <property type="match status" value="1"/>
</dbReference>
<dbReference type="Pfam" id="PF00400">
    <property type="entry name" value="WD40"/>
    <property type="match status" value="2"/>
</dbReference>
<sequence length="514" mass="56669">MSRQKRTDDMGPHSCARPGSTIGSLASASSTLFDYGLAYSMKLRAHSSCINALALSSNGGRFLASGGDDLKLHLWDFHQEDITKPNHTFIGPRSNIFCLEFSRSNQFLFAGGTDAIVHQYDVSRLESGLLSQNDKLPTSMFRENDTIRDVTCSPFHDEVFLSASDNGRIVHHDARLHHSTTVRAADIIQLTAEVTSVKFHPTMEHLFVTSDSQSNVCLRDVRMAFGPLKTRSNEGIVRKFQTTIAKRNTKTMSNPEPSSLAFDQEGQKLAVTSLHYYPTIYTLSDPYPIAICTGNAVKRSPGQRTYSNSCTIKHGCFGKAGPSISDVDYYCGGSDDFCGYLWKIPPVERLIAQREEISVSEWRLDISSTVGFTEKSDSPKFVPTEISTPSAILKGHNSIVNTTLIHPQFPLILTAGIESAITLHSPFPSSPFSGQLSLTPQEVRQLPSTATMEEAQVINSLLLGMDSTEGENAEEAEIDTIRLFDRIIRMEGEADPFEVRPWAEDETNPDTGSS</sequence>
<feature type="repeat" description="WD" evidence="3">
    <location>
        <begin position="43"/>
        <end position="85"/>
    </location>
</feature>
<keyword evidence="2" id="KW-0677">Repeat</keyword>
<dbReference type="GO" id="GO:0005737">
    <property type="term" value="C:cytoplasm"/>
    <property type="evidence" value="ECO:0007669"/>
    <property type="project" value="TreeGrafter"/>
</dbReference>
<dbReference type="PANTHER" id="PTHR15574:SF40">
    <property type="entry name" value="WD AND TETRATRICOPEPTIDE REPEATS PROTEIN 1"/>
    <property type="match status" value="1"/>
</dbReference>
<dbReference type="EMBL" id="MU793414">
    <property type="protein sequence ID" value="KAJ3783554.1"/>
    <property type="molecule type" value="Genomic_DNA"/>
</dbReference>
<evidence type="ECO:0000313" key="4">
    <source>
        <dbReference type="EMBL" id="KAJ3783554.1"/>
    </source>
</evidence>